<feature type="transmembrane region" description="Helical" evidence="14">
    <location>
        <begin position="86"/>
        <end position="103"/>
    </location>
</feature>
<dbReference type="OrthoDB" id="342726at2759"/>
<keyword evidence="4" id="KW-0109">Calcium transport</keyword>
<organism evidence="15 16">
    <name type="scientific">Tetrabaena socialis</name>
    <dbReference type="NCBI Taxonomy" id="47790"/>
    <lineage>
        <taxon>Eukaryota</taxon>
        <taxon>Viridiplantae</taxon>
        <taxon>Chlorophyta</taxon>
        <taxon>core chlorophytes</taxon>
        <taxon>Chlorophyceae</taxon>
        <taxon>CS clade</taxon>
        <taxon>Chlamydomonadales</taxon>
        <taxon>Tetrabaenaceae</taxon>
        <taxon>Tetrabaena</taxon>
    </lineage>
</organism>
<keyword evidence="7" id="KW-0256">Endoplasmic reticulum</keyword>
<dbReference type="InterPro" id="IPR008559">
    <property type="entry name" value="TMCO1"/>
</dbReference>
<evidence type="ECO:0000256" key="1">
    <source>
        <dbReference type="ARBA" id="ARBA00004477"/>
    </source>
</evidence>
<dbReference type="Proteomes" id="UP000236333">
    <property type="component" value="Unassembled WGS sequence"/>
</dbReference>
<evidence type="ECO:0000256" key="4">
    <source>
        <dbReference type="ARBA" id="ARBA00022568"/>
    </source>
</evidence>
<keyword evidence="10" id="KW-0175">Coiled coil</keyword>
<sequence>MAMAMLAIVLLSVMVIVLIEILTLLAVSNSPSYKRLVGDIDRTYKELKKLSAAGGATASNAAHKKKERTLEMQLTFLSRDFYYHRMKQFVIMGASLACMLYVLRSRYMGKSVGQLPFVSMFPFSKLTQQWLVNPTPTDCSFMFLYVVCNVGVKPNVSKLMGTQLPESVTKTTDLQSMTSRFSRLATGKSL</sequence>
<keyword evidence="8" id="KW-0106">Calcium</keyword>
<keyword evidence="13" id="KW-0407">Ion channel</keyword>
<gene>
    <name evidence="15" type="ORF">TSOC_000655</name>
</gene>
<dbReference type="PANTHER" id="PTHR20917:SF0">
    <property type="entry name" value="CALCIUM LOAD-ACTIVATED CALCIUM CHANNEL"/>
    <property type="match status" value="1"/>
</dbReference>
<evidence type="ECO:0000256" key="14">
    <source>
        <dbReference type="SAM" id="Phobius"/>
    </source>
</evidence>
<dbReference type="InterPro" id="IPR002809">
    <property type="entry name" value="EMC3/TMCO1"/>
</dbReference>
<evidence type="ECO:0000256" key="8">
    <source>
        <dbReference type="ARBA" id="ARBA00022837"/>
    </source>
</evidence>
<evidence type="ECO:0000313" key="16">
    <source>
        <dbReference type="Proteomes" id="UP000236333"/>
    </source>
</evidence>
<dbReference type="Pfam" id="PF01956">
    <property type="entry name" value="EMC3_TMCO1"/>
    <property type="match status" value="1"/>
</dbReference>
<evidence type="ECO:0000256" key="10">
    <source>
        <dbReference type="ARBA" id="ARBA00023054"/>
    </source>
</evidence>
<dbReference type="GO" id="GO:0005262">
    <property type="term" value="F:calcium channel activity"/>
    <property type="evidence" value="ECO:0007669"/>
    <property type="project" value="UniProtKB-KW"/>
</dbReference>
<evidence type="ECO:0000256" key="7">
    <source>
        <dbReference type="ARBA" id="ARBA00022824"/>
    </source>
</evidence>
<keyword evidence="6 14" id="KW-0812">Transmembrane</keyword>
<evidence type="ECO:0000256" key="9">
    <source>
        <dbReference type="ARBA" id="ARBA00022989"/>
    </source>
</evidence>
<keyword evidence="16" id="KW-1185">Reference proteome</keyword>
<keyword evidence="9 14" id="KW-1133">Transmembrane helix</keyword>
<protein>
    <submittedName>
        <fullName evidence="15">Transmembrane and coiled-coil domains protein 1</fullName>
    </submittedName>
</protein>
<dbReference type="EMBL" id="PGGS01000009">
    <property type="protein sequence ID" value="PNH12427.1"/>
    <property type="molecule type" value="Genomic_DNA"/>
</dbReference>
<keyword evidence="5" id="KW-0107">Calcium channel</keyword>
<evidence type="ECO:0000313" key="15">
    <source>
        <dbReference type="EMBL" id="PNH12427.1"/>
    </source>
</evidence>
<name>A0A2J8AIT1_9CHLO</name>
<accession>A0A2J8AIT1</accession>
<proteinExistence type="inferred from homology"/>
<dbReference type="GO" id="GO:0032469">
    <property type="term" value="P:endoplasmic reticulum calcium ion homeostasis"/>
    <property type="evidence" value="ECO:0007669"/>
    <property type="project" value="InterPro"/>
</dbReference>
<evidence type="ECO:0000256" key="2">
    <source>
        <dbReference type="ARBA" id="ARBA00006537"/>
    </source>
</evidence>
<evidence type="ECO:0000256" key="3">
    <source>
        <dbReference type="ARBA" id="ARBA00022448"/>
    </source>
</evidence>
<evidence type="ECO:0000256" key="12">
    <source>
        <dbReference type="ARBA" id="ARBA00023136"/>
    </source>
</evidence>
<reference evidence="15 16" key="1">
    <citation type="journal article" date="2017" name="Mol. Biol. Evol.">
        <title>The 4-celled Tetrabaena socialis nuclear genome reveals the essential components for genetic control of cell number at the origin of multicellularity in the volvocine lineage.</title>
        <authorList>
            <person name="Featherston J."/>
            <person name="Arakaki Y."/>
            <person name="Hanschen E.R."/>
            <person name="Ferris P.J."/>
            <person name="Michod R.E."/>
            <person name="Olson B.J.S.C."/>
            <person name="Nozaki H."/>
            <person name="Durand P.M."/>
        </authorList>
    </citation>
    <scope>NUCLEOTIDE SEQUENCE [LARGE SCALE GENOMIC DNA]</scope>
    <source>
        <strain evidence="15 16">NIES-571</strain>
    </source>
</reference>
<dbReference type="SMART" id="SM01415">
    <property type="entry name" value="DUF106"/>
    <property type="match status" value="1"/>
</dbReference>
<keyword evidence="11" id="KW-0406">Ion transport</keyword>
<keyword evidence="12 14" id="KW-0472">Membrane</keyword>
<evidence type="ECO:0000256" key="11">
    <source>
        <dbReference type="ARBA" id="ARBA00023065"/>
    </source>
</evidence>
<comment type="caution">
    <text evidence="15">The sequence shown here is derived from an EMBL/GenBank/DDBJ whole genome shotgun (WGS) entry which is preliminary data.</text>
</comment>
<evidence type="ECO:0000256" key="6">
    <source>
        <dbReference type="ARBA" id="ARBA00022692"/>
    </source>
</evidence>
<evidence type="ECO:0000256" key="13">
    <source>
        <dbReference type="ARBA" id="ARBA00023303"/>
    </source>
</evidence>
<comment type="subcellular location">
    <subcellularLocation>
        <location evidence="1">Endoplasmic reticulum membrane</location>
        <topology evidence="1">Multi-pass membrane protein</topology>
    </subcellularLocation>
</comment>
<keyword evidence="3" id="KW-0813">Transport</keyword>
<comment type="similarity">
    <text evidence="2">Belongs to the TMCO1 family.</text>
</comment>
<dbReference type="GO" id="GO:0005789">
    <property type="term" value="C:endoplasmic reticulum membrane"/>
    <property type="evidence" value="ECO:0007669"/>
    <property type="project" value="UniProtKB-SubCell"/>
</dbReference>
<dbReference type="PANTHER" id="PTHR20917">
    <property type="entry name" value="PNAS-RELATED"/>
    <property type="match status" value="1"/>
</dbReference>
<dbReference type="AlphaFoldDB" id="A0A2J8AIT1"/>
<evidence type="ECO:0000256" key="5">
    <source>
        <dbReference type="ARBA" id="ARBA00022673"/>
    </source>
</evidence>